<dbReference type="InterPro" id="IPR029000">
    <property type="entry name" value="Cyclophilin-like_dom_sf"/>
</dbReference>
<dbReference type="AlphaFoldDB" id="A0A978UHM2"/>
<dbReference type="SUPFAM" id="SSF50891">
    <property type="entry name" value="Cyclophilin-like"/>
    <property type="match status" value="1"/>
</dbReference>
<dbReference type="Gene3D" id="3.50.4.10">
    <property type="entry name" value="Hepatocyte Growth Factor"/>
    <property type="match status" value="1"/>
</dbReference>
<protein>
    <recommendedName>
        <fullName evidence="2">PPIase cyclophilin-type domain-containing protein</fullName>
    </recommendedName>
</protein>
<keyword evidence="1" id="KW-0472">Membrane</keyword>
<dbReference type="Gene3D" id="2.40.100.10">
    <property type="entry name" value="Cyclophilin-like"/>
    <property type="match status" value="1"/>
</dbReference>
<dbReference type="InterPro" id="IPR002130">
    <property type="entry name" value="Cyclophilin-type_PPIase_dom"/>
</dbReference>
<reference evidence="3" key="1">
    <citation type="journal article" date="2021" name="Front. Plant Sci.">
        <title>Chromosome-Scale Genome Assembly for Chinese Sour Jujube and Insights Into Its Genome Evolution and Domestication Signature.</title>
        <authorList>
            <person name="Shen L.-Y."/>
            <person name="Luo H."/>
            <person name="Wang X.-L."/>
            <person name="Wang X.-M."/>
            <person name="Qiu X.-J."/>
            <person name="Liu H."/>
            <person name="Zhou S.-S."/>
            <person name="Jia K.-H."/>
            <person name="Nie S."/>
            <person name="Bao Y.-T."/>
            <person name="Zhang R.-G."/>
            <person name="Yun Q.-Z."/>
            <person name="Chai Y.-H."/>
            <person name="Lu J.-Y."/>
            <person name="Li Y."/>
            <person name="Zhao S.-W."/>
            <person name="Mao J.-F."/>
            <person name="Jia S.-G."/>
            <person name="Mao Y.-M."/>
        </authorList>
    </citation>
    <scope>NUCLEOTIDE SEQUENCE</scope>
    <source>
        <strain evidence="3">AT0</strain>
        <tissue evidence="3">Leaf</tissue>
    </source>
</reference>
<evidence type="ECO:0000256" key="1">
    <source>
        <dbReference type="SAM" id="Phobius"/>
    </source>
</evidence>
<evidence type="ECO:0000313" key="4">
    <source>
        <dbReference type="Proteomes" id="UP000813462"/>
    </source>
</evidence>
<accession>A0A978UHM2</accession>
<dbReference type="PANTHER" id="PTHR46873">
    <property type="entry name" value="EXPRESSED PROTEIN"/>
    <property type="match status" value="1"/>
</dbReference>
<proteinExistence type="predicted"/>
<feature type="domain" description="PPIase cyclophilin-type" evidence="2">
    <location>
        <begin position="242"/>
        <end position="381"/>
    </location>
</feature>
<organism evidence="3 4">
    <name type="scientific">Ziziphus jujuba var. spinosa</name>
    <dbReference type="NCBI Taxonomy" id="714518"/>
    <lineage>
        <taxon>Eukaryota</taxon>
        <taxon>Viridiplantae</taxon>
        <taxon>Streptophyta</taxon>
        <taxon>Embryophyta</taxon>
        <taxon>Tracheophyta</taxon>
        <taxon>Spermatophyta</taxon>
        <taxon>Magnoliopsida</taxon>
        <taxon>eudicotyledons</taxon>
        <taxon>Gunneridae</taxon>
        <taxon>Pentapetalae</taxon>
        <taxon>rosids</taxon>
        <taxon>fabids</taxon>
        <taxon>Rosales</taxon>
        <taxon>Rhamnaceae</taxon>
        <taxon>Paliureae</taxon>
        <taxon>Ziziphus</taxon>
    </lineage>
</organism>
<dbReference type="Pfam" id="PF00160">
    <property type="entry name" value="Pro_isomerase"/>
    <property type="match status" value="1"/>
</dbReference>
<feature type="transmembrane region" description="Helical" evidence="1">
    <location>
        <begin position="12"/>
        <end position="37"/>
    </location>
</feature>
<evidence type="ECO:0000313" key="3">
    <source>
        <dbReference type="EMBL" id="KAH7514303.1"/>
    </source>
</evidence>
<dbReference type="FunFam" id="2.40.100.10:FF:000086">
    <property type="entry name" value="Predicted protein"/>
    <property type="match status" value="1"/>
</dbReference>
<keyword evidence="1" id="KW-0812">Transmembrane</keyword>
<keyword evidence="1" id="KW-1133">Transmembrane helix</keyword>
<comment type="caution">
    <text evidence="3">The sequence shown here is derived from an EMBL/GenBank/DDBJ whole genome shotgun (WGS) entry which is preliminary data.</text>
</comment>
<evidence type="ECO:0000259" key="2">
    <source>
        <dbReference type="Pfam" id="PF00160"/>
    </source>
</evidence>
<dbReference type="Proteomes" id="UP000813462">
    <property type="component" value="Unassembled WGS sequence"/>
</dbReference>
<name>A0A978UHM2_ZIZJJ</name>
<dbReference type="PROSITE" id="PS51257">
    <property type="entry name" value="PROKAR_LIPOPROTEIN"/>
    <property type="match status" value="1"/>
</dbReference>
<dbReference type="GO" id="GO:0003755">
    <property type="term" value="F:peptidyl-prolyl cis-trans isomerase activity"/>
    <property type="evidence" value="ECO:0007669"/>
    <property type="project" value="InterPro"/>
</dbReference>
<dbReference type="PANTHER" id="PTHR46873:SF1">
    <property type="entry name" value="EXPRESSED PROTEIN"/>
    <property type="match status" value="1"/>
</dbReference>
<dbReference type="EMBL" id="JAEACU010000011">
    <property type="protein sequence ID" value="KAH7514303.1"/>
    <property type="molecule type" value="Genomic_DNA"/>
</dbReference>
<sequence>MGRRNNEIEPTRFSSFILLSVGLISCALVYACVSLVLRTSGNSSVSDLGSLALVGEDVDGGGKGDLGGGSGRCCRGIDNLELWGAAVKWGSDFKFNSSEECCNACKAMCTGNDGPCLCDTWVFCGNREACGSKFGECWLKKQKDTMQPDRQEEGEKVSWTSGIIFGKGEGIIGMKTKYGTLHIKVNFCAFSSYKSLMLFDQMMEIVPGSVSQSRQVAKRPDVFIGPIVGEKEQAFEVEEHSLLPDCAPYSVAYILQLLTLRHCAGCQFYRAESRGESWDSEGNHIKNAPLGPPFALIQGTLETVATSFKKIPTEDCPTIRRGSVAWIGSGPEFFVSLANHDEWKNSYTVFGSVLPEDMNIAEKIAHLPTKPDVWNNINVSVLEEAIPLVIQRIKTSHGDITTGVKTD</sequence>
<gene>
    <name evidence="3" type="ORF">FEM48_Zijuj11G0074400</name>
</gene>